<dbReference type="Proteomes" id="UP001499990">
    <property type="component" value="Unassembled WGS sequence"/>
</dbReference>
<feature type="chain" id="PRO_5047436356" evidence="1">
    <location>
        <begin position="16"/>
        <end position="48"/>
    </location>
</feature>
<protein>
    <submittedName>
        <fullName evidence="2">Uncharacterized protein</fullName>
    </submittedName>
</protein>
<dbReference type="EMBL" id="BAAAYL010000001">
    <property type="protein sequence ID" value="GAA3378564.1"/>
    <property type="molecule type" value="Genomic_DNA"/>
</dbReference>
<proteinExistence type="predicted"/>
<keyword evidence="1" id="KW-0732">Signal</keyword>
<reference evidence="3" key="1">
    <citation type="journal article" date="2019" name="Int. J. Syst. Evol. Microbiol.">
        <title>The Global Catalogue of Microorganisms (GCM) 10K type strain sequencing project: providing services to taxonomists for standard genome sequencing and annotation.</title>
        <authorList>
            <consortium name="The Broad Institute Genomics Platform"/>
            <consortium name="The Broad Institute Genome Sequencing Center for Infectious Disease"/>
            <person name="Wu L."/>
            <person name="Ma J."/>
        </authorList>
    </citation>
    <scope>NUCLEOTIDE SEQUENCE [LARGE SCALE GENOMIC DNA]</scope>
    <source>
        <strain evidence="3">JCM 9651</strain>
    </source>
</reference>
<dbReference type="RefSeq" id="WP_345043181.1">
    <property type="nucleotide sequence ID" value="NZ_BAAAYL010000001.1"/>
</dbReference>
<comment type="caution">
    <text evidence="2">The sequence shown here is derived from an EMBL/GenBank/DDBJ whole genome shotgun (WGS) entry which is preliminary data.</text>
</comment>
<keyword evidence="3" id="KW-1185">Reference proteome</keyword>
<name>A0ABP6SK59_9ACTN</name>
<evidence type="ECO:0000256" key="1">
    <source>
        <dbReference type="SAM" id="SignalP"/>
    </source>
</evidence>
<evidence type="ECO:0000313" key="2">
    <source>
        <dbReference type="EMBL" id="GAA3378564.1"/>
    </source>
</evidence>
<accession>A0ABP6SK59</accession>
<organism evidence="2 3">
    <name type="scientific">Streptomyces sannanensis</name>
    <dbReference type="NCBI Taxonomy" id="285536"/>
    <lineage>
        <taxon>Bacteria</taxon>
        <taxon>Bacillati</taxon>
        <taxon>Actinomycetota</taxon>
        <taxon>Actinomycetes</taxon>
        <taxon>Kitasatosporales</taxon>
        <taxon>Streptomycetaceae</taxon>
        <taxon>Streptomyces</taxon>
    </lineage>
</organism>
<evidence type="ECO:0000313" key="3">
    <source>
        <dbReference type="Proteomes" id="UP001499990"/>
    </source>
</evidence>
<feature type="signal peptide" evidence="1">
    <location>
        <begin position="1"/>
        <end position="15"/>
    </location>
</feature>
<sequence length="48" mass="5265">MLLRLAYLTITNAFAALRLLPMSGCDKDAEILALRHQIMAFEASGNLS</sequence>
<gene>
    <name evidence="2" type="ORF">GCM10020367_58570</name>
</gene>